<comment type="caution">
    <text evidence="2">The sequence shown here is derived from an EMBL/GenBank/DDBJ whole genome shotgun (WGS) entry which is preliminary data.</text>
</comment>
<feature type="region of interest" description="Disordered" evidence="1">
    <location>
        <begin position="1"/>
        <end position="81"/>
    </location>
</feature>
<accession>A0AAW0FCK9</accession>
<reference evidence="2 3" key="1">
    <citation type="submission" date="2022-09" db="EMBL/GenBank/DDBJ databases">
        <authorList>
            <person name="Palmer J.M."/>
        </authorList>
    </citation>
    <scope>NUCLEOTIDE SEQUENCE [LARGE SCALE GENOMIC DNA]</scope>
    <source>
        <strain evidence="2 3">DSM 7382</strain>
    </source>
</reference>
<evidence type="ECO:0000313" key="3">
    <source>
        <dbReference type="Proteomes" id="UP001385951"/>
    </source>
</evidence>
<organism evidence="2 3">
    <name type="scientific">Cerrena zonata</name>
    <dbReference type="NCBI Taxonomy" id="2478898"/>
    <lineage>
        <taxon>Eukaryota</taxon>
        <taxon>Fungi</taxon>
        <taxon>Dikarya</taxon>
        <taxon>Basidiomycota</taxon>
        <taxon>Agaricomycotina</taxon>
        <taxon>Agaricomycetes</taxon>
        <taxon>Polyporales</taxon>
        <taxon>Cerrenaceae</taxon>
        <taxon>Cerrena</taxon>
    </lineage>
</organism>
<feature type="compositionally biased region" description="Polar residues" evidence="1">
    <location>
        <begin position="167"/>
        <end position="176"/>
    </location>
</feature>
<evidence type="ECO:0000313" key="2">
    <source>
        <dbReference type="EMBL" id="KAK7678141.1"/>
    </source>
</evidence>
<name>A0AAW0FCK9_9APHY</name>
<feature type="compositionally biased region" description="Low complexity" evidence="1">
    <location>
        <begin position="22"/>
        <end position="33"/>
    </location>
</feature>
<proteinExistence type="predicted"/>
<dbReference type="Proteomes" id="UP001385951">
    <property type="component" value="Unassembled WGS sequence"/>
</dbReference>
<gene>
    <name evidence="2" type="ORF">QCA50_018934</name>
</gene>
<evidence type="ECO:0000256" key="1">
    <source>
        <dbReference type="SAM" id="MobiDB-lite"/>
    </source>
</evidence>
<protein>
    <submittedName>
        <fullName evidence="2">Uncharacterized protein</fullName>
    </submittedName>
</protein>
<feature type="region of interest" description="Disordered" evidence="1">
    <location>
        <begin position="167"/>
        <end position="189"/>
    </location>
</feature>
<sequence>MSRPASNRPPPTPIPGIRSRSRTTPRAPTRRPSNSGLAIAGSINPVSAGAPKVQRTSKTQQKLVFLPTAPQTKPLPEEDEGELLHHGFETDTGVRDIKSEGERMNKEQRKKAGYKRITAYCVAEGFKMKVMSSFFKREHNVQPRMFDEAMYVMYHLPLLPGYGPNSNIRSSVPTSSDSEEPPIPVSEAEDSGYITSLPAQADVYTPDIDITYRNLPVRINWVNGKLTNLPRSFSSRMVLSSSLASRRSKSKLFWMTSRARGSCAAP</sequence>
<dbReference type="EMBL" id="JASBNA010000077">
    <property type="protein sequence ID" value="KAK7678141.1"/>
    <property type="molecule type" value="Genomic_DNA"/>
</dbReference>
<keyword evidence="3" id="KW-1185">Reference proteome</keyword>
<dbReference type="AlphaFoldDB" id="A0AAW0FCK9"/>